<evidence type="ECO:0000313" key="5">
    <source>
        <dbReference type="Proteomes" id="UP000605099"/>
    </source>
</evidence>
<dbReference type="InterPro" id="IPR011010">
    <property type="entry name" value="DNA_brk_join_enz"/>
</dbReference>
<protein>
    <submittedName>
        <fullName evidence="4">Integrase/recombinase y4rB</fullName>
    </submittedName>
</protein>
<dbReference type="EMBL" id="BMLK01000056">
    <property type="protein sequence ID" value="GGN62873.1"/>
    <property type="molecule type" value="Genomic_DNA"/>
</dbReference>
<evidence type="ECO:0000256" key="2">
    <source>
        <dbReference type="ARBA" id="ARBA00023172"/>
    </source>
</evidence>
<dbReference type="InterPro" id="IPR002104">
    <property type="entry name" value="Integrase_catalytic"/>
</dbReference>
<accession>A0ABQ2K2J9</accession>
<dbReference type="Pfam" id="PF00589">
    <property type="entry name" value="Phage_integrase"/>
    <property type="match status" value="1"/>
</dbReference>
<organism evidence="4 5">
    <name type="scientific">Novosphingobium indicum</name>
    <dbReference type="NCBI Taxonomy" id="462949"/>
    <lineage>
        <taxon>Bacteria</taxon>
        <taxon>Pseudomonadati</taxon>
        <taxon>Pseudomonadota</taxon>
        <taxon>Alphaproteobacteria</taxon>
        <taxon>Sphingomonadales</taxon>
        <taxon>Sphingomonadaceae</taxon>
        <taxon>Novosphingobium</taxon>
    </lineage>
</organism>
<dbReference type="InterPro" id="IPR013762">
    <property type="entry name" value="Integrase-like_cat_sf"/>
</dbReference>
<keyword evidence="2" id="KW-0233">DNA recombination</keyword>
<proteinExistence type="predicted"/>
<reference evidence="5" key="1">
    <citation type="journal article" date="2019" name="Int. J. Syst. Evol. Microbiol.">
        <title>The Global Catalogue of Microorganisms (GCM) 10K type strain sequencing project: providing services to taxonomists for standard genome sequencing and annotation.</title>
        <authorList>
            <consortium name="The Broad Institute Genomics Platform"/>
            <consortium name="The Broad Institute Genome Sequencing Center for Infectious Disease"/>
            <person name="Wu L."/>
            <person name="Ma J."/>
        </authorList>
    </citation>
    <scope>NUCLEOTIDE SEQUENCE [LARGE SCALE GENOMIC DNA]</scope>
    <source>
        <strain evidence="5">CGMCC 1.6784</strain>
    </source>
</reference>
<dbReference type="PANTHER" id="PTHR30349:SF64">
    <property type="entry name" value="PROPHAGE INTEGRASE INTD-RELATED"/>
    <property type="match status" value="1"/>
</dbReference>
<keyword evidence="5" id="KW-1185">Reference proteome</keyword>
<dbReference type="Gene3D" id="1.10.443.10">
    <property type="entry name" value="Intergrase catalytic core"/>
    <property type="match status" value="1"/>
</dbReference>
<dbReference type="InterPro" id="IPR050090">
    <property type="entry name" value="Tyrosine_recombinase_XerCD"/>
</dbReference>
<feature type="domain" description="Tyr recombinase" evidence="3">
    <location>
        <begin position="109"/>
        <end position="310"/>
    </location>
</feature>
<name>A0ABQ2K2J9_9SPHN</name>
<keyword evidence="1" id="KW-0229">DNA integration</keyword>
<evidence type="ECO:0000313" key="4">
    <source>
        <dbReference type="EMBL" id="GGN62873.1"/>
    </source>
</evidence>
<comment type="caution">
    <text evidence="4">The sequence shown here is derived from an EMBL/GenBank/DDBJ whole genome shotgun (WGS) entry which is preliminary data.</text>
</comment>
<dbReference type="PROSITE" id="PS51898">
    <property type="entry name" value="TYR_RECOMBINASE"/>
    <property type="match status" value="1"/>
</dbReference>
<dbReference type="Proteomes" id="UP000605099">
    <property type="component" value="Unassembled WGS sequence"/>
</dbReference>
<dbReference type="SUPFAM" id="SSF56349">
    <property type="entry name" value="DNA breaking-rejoining enzymes"/>
    <property type="match status" value="1"/>
</dbReference>
<gene>
    <name evidence="4" type="ORF">GCM10011349_46960</name>
</gene>
<sequence>MTTVIVLEELRNDAASFLAFKRAMGHPYRRGEFEIERFLHFVEDQWGNDVDISLAEAISRWCGRLPDRKAVTLGNEFGVIRQLCLHRRRRDPTSYVPEHAFAPVKESTFYPYIFSRDEIRCILAAASAHQGRFIWASMLRRLILVLYCTGLRLGEAVRLTMDDVDLDRGTLLIRNSKRRTRIVPMRDDLVAELGLYVDDRCRVLHDRGQGDCEALFVRLNGAPLYTHAASDAIRKLLRRLDIKPAQGRVGARPYEFRHAFAVHRLTTWAEEGADIHAKLPLLSAYLGHQNVIGTEVYLKATPQLLELASTRFEQHMRHARQPR</sequence>
<evidence type="ECO:0000259" key="3">
    <source>
        <dbReference type="PROSITE" id="PS51898"/>
    </source>
</evidence>
<dbReference type="RefSeq" id="WP_188823865.1">
    <property type="nucleotide sequence ID" value="NZ_BMLK01000056.1"/>
</dbReference>
<evidence type="ECO:0000256" key="1">
    <source>
        <dbReference type="ARBA" id="ARBA00022908"/>
    </source>
</evidence>
<dbReference type="PANTHER" id="PTHR30349">
    <property type="entry name" value="PHAGE INTEGRASE-RELATED"/>
    <property type="match status" value="1"/>
</dbReference>